<name>A0ABP7LHA9_9GAMM</name>
<evidence type="ECO:0000313" key="2">
    <source>
        <dbReference type="EMBL" id="GAA3898869.1"/>
    </source>
</evidence>
<keyword evidence="3" id="KW-1185">Reference proteome</keyword>
<protein>
    <submittedName>
        <fullName evidence="2">Uncharacterized protein</fullName>
    </submittedName>
</protein>
<gene>
    <name evidence="2" type="ORF">GCM10022228_06820</name>
</gene>
<organism evidence="2 3">
    <name type="scientific">Halomonas cibimaris</name>
    <dbReference type="NCBI Taxonomy" id="657012"/>
    <lineage>
        <taxon>Bacteria</taxon>
        <taxon>Pseudomonadati</taxon>
        <taxon>Pseudomonadota</taxon>
        <taxon>Gammaproteobacteria</taxon>
        <taxon>Oceanospirillales</taxon>
        <taxon>Halomonadaceae</taxon>
        <taxon>Halomonas</taxon>
    </lineage>
</organism>
<dbReference type="Proteomes" id="UP001500133">
    <property type="component" value="Unassembled WGS sequence"/>
</dbReference>
<proteinExistence type="predicted"/>
<keyword evidence="1" id="KW-0732">Signal</keyword>
<feature type="signal peptide" evidence="1">
    <location>
        <begin position="1"/>
        <end position="21"/>
    </location>
</feature>
<comment type="caution">
    <text evidence="2">The sequence shown here is derived from an EMBL/GenBank/DDBJ whole genome shotgun (WGS) entry which is preliminary data.</text>
</comment>
<accession>A0ABP7LHA9</accession>
<feature type="chain" id="PRO_5046965383" evidence="1">
    <location>
        <begin position="22"/>
        <end position="98"/>
    </location>
</feature>
<dbReference type="EMBL" id="BAAAZT010000026">
    <property type="protein sequence ID" value="GAA3898869.1"/>
    <property type="molecule type" value="Genomic_DNA"/>
</dbReference>
<reference evidence="3" key="1">
    <citation type="journal article" date="2019" name="Int. J. Syst. Evol. Microbiol.">
        <title>The Global Catalogue of Microorganisms (GCM) 10K type strain sequencing project: providing services to taxonomists for standard genome sequencing and annotation.</title>
        <authorList>
            <consortium name="The Broad Institute Genomics Platform"/>
            <consortium name="The Broad Institute Genome Sequencing Center for Infectious Disease"/>
            <person name="Wu L."/>
            <person name="Ma J."/>
        </authorList>
    </citation>
    <scope>NUCLEOTIDE SEQUENCE [LARGE SCALE GENOMIC DNA]</scope>
    <source>
        <strain evidence="3">JCM 16914</strain>
    </source>
</reference>
<sequence length="98" mass="10648">MKTKSIAASLLLAALPLSAQADPATDRALRLNQEPLSALTRQVDGDYDRQVVARDFDTAGDSAAMAEVRLKLRAYHQSPSHIAVSENAMQLAREATER</sequence>
<evidence type="ECO:0000256" key="1">
    <source>
        <dbReference type="SAM" id="SignalP"/>
    </source>
</evidence>
<dbReference type="RefSeq" id="WP_344702351.1">
    <property type="nucleotide sequence ID" value="NZ_BAAAZT010000026.1"/>
</dbReference>
<evidence type="ECO:0000313" key="3">
    <source>
        <dbReference type="Proteomes" id="UP001500133"/>
    </source>
</evidence>